<evidence type="ECO:0000259" key="4">
    <source>
        <dbReference type="Pfam" id="PF02230"/>
    </source>
</evidence>
<feature type="signal peptide" evidence="3">
    <location>
        <begin position="1"/>
        <end position="20"/>
    </location>
</feature>
<dbReference type="Gene3D" id="3.40.50.1820">
    <property type="entry name" value="alpha/beta hydrolase"/>
    <property type="match status" value="1"/>
</dbReference>
<keyword evidence="1 3" id="KW-0732">Signal</keyword>
<sequence>MFRLFTILMLVAIAPSNIRAITVCGGETACTVRQGDYRIELPMDGDLRGVYVYFHGFKSSAKLQMEQRSLVNMTLAHHLAYVAVDGIGGSWSFPNGARPGRDEKTFVGDVFDDLRNRYGFTPDKTVIGGFSIGASRAWYTACEQGERTAAMVTFSGVFWNPLPKASDCVTGIPPMVHFHGTADRTFPLAGRAVGADSHQGDAFKSMAIMRERAKCNIKDTKKITLDGILCSSVPDCLRGDLIMCIHNGGHKARADWLDAGLTAVGFPK</sequence>
<dbReference type="PANTHER" id="PTHR43037:SF5">
    <property type="entry name" value="FERULOYL ESTERASE"/>
    <property type="match status" value="1"/>
</dbReference>
<dbReference type="PANTHER" id="PTHR43037">
    <property type="entry name" value="UNNAMED PRODUCT-RELATED"/>
    <property type="match status" value="1"/>
</dbReference>
<evidence type="ECO:0000256" key="3">
    <source>
        <dbReference type="SAM" id="SignalP"/>
    </source>
</evidence>
<keyword evidence="2" id="KW-0378">Hydrolase</keyword>
<dbReference type="GO" id="GO:0016787">
    <property type="term" value="F:hydrolase activity"/>
    <property type="evidence" value="ECO:0007669"/>
    <property type="project" value="UniProtKB-KW"/>
</dbReference>
<evidence type="ECO:0000256" key="1">
    <source>
        <dbReference type="ARBA" id="ARBA00022729"/>
    </source>
</evidence>
<dbReference type="InterPro" id="IPR003140">
    <property type="entry name" value="PLipase/COase/thioEstase"/>
</dbReference>
<geneLocation type="plasmid" evidence="6">
    <name>pemeittgr7a</name>
</geneLocation>
<dbReference type="AlphaFoldDB" id="A0A859QN83"/>
<dbReference type="RefSeq" id="WP_180941717.1">
    <property type="nucleotide sequence ID" value="NZ_CP041239.1"/>
</dbReference>
<feature type="domain" description="Phospholipase/carboxylesterase/thioesterase" evidence="4">
    <location>
        <begin position="118"/>
        <end position="191"/>
    </location>
</feature>
<feature type="chain" id="PRO_5032638699" evidence="3">
    <location>
        <begin position="21"/>
        <end position="268"/>
    </location>
</feature>
<dbReference type="Proteomes" id="UP000510721">
    <property type="component" value="Plasmid pEmeITTGR7a"/>
</dbReference>
<dbReference type="InterPro" id="IPR050955">
    <property type="entry name" value="Plant_Biomass_Hydrol_Est"/>
</dbReference>
<dbReference type="Pfam" id="PF02230">
    <property type="entry name" value="Abhydrolase_2"/>
    <property type="match status" value="1"/>
</dbReference>
<proteinExistence type="predicted"/>
<name>A0A859QN83_9HYPH</name>
<evidence type="ECO:0000313" key="5">
    <source>
        <dbReference type="EMBL" id="QLL64170.1"/>
    </source>
</evidence>
<organism evidence="5 6">
    <name type="scientific">Sinorhizobium mexicanum</name>
    <dbReference type="NCBI Taxonomy" id="375549"/>
    <lineage>
        <taxon>Bacteria</taxon>
        <taxon>Pseudomonadati</taxon>
        <taxon>Pseudomonadota</taxon>
        <taxon>Alphaproteobacteria</taxon>
        <taxon>Hyphomicrobiales</taxon>
        <taxon>Rhizobiaceae</taxon>
        <taxon>Sinorhizobium/Ensifer group</taxon>
        <taxon>Sinorhizobium</taxon>
    </lineage>
</organism>
<dbReference type="EMBL" id="CP041239">
    <property type="protein sequence ID" value="QLL64170.1"/>
    <property type="molecule type" value="Genomic_DNA"/>
</dbReference>
<accession>A0A859QN83</accession>
<evidence type="ECO:0000256" key="2">
    <source>
        <dbReference type="ARBA" id="ARBA00022801"/>
    </source>
</evidence>
<gene>
    <name evidence="5" type="ORF">FKV68_22320</name>
</gene>
<keyword evidence="6" id="KW-1185">Reference proteome</keyword>
<dbReference type="KEGG" id="emx:FKV68_22320"/>
<dbReference type="SUPFAM" id="SSF53474">
    <property type="entry name" value="alpha/beta-Hydrolases"/>
    <property type="match status" value="1"/>
</dbReference>
<evidence type="ECO:0000313" key="6">
    <source>
        <dbReference type="Proteomes" id="UP000510721"/>
    </source>
</evidence>
<reference evidence="5 6" key="1">
    <citation type="submission" date="2019-06" db="EMBL/GenBank/DDBJ databases">
        <title>Complete genome sequence of Ensifer mexicanus ITTG R7 isolated from nodules of Acacia angustissima (Mill.) Kuntze.</title>
        <authorList>
            <person name="Rincon-Rosales R."/>
            <person name="Rogel M.A."/>
            <person name="Guerrero G."/>
            <person name="Rincon-Molina C.I."/>
            <person name="Lopez-Lopez A."/>
            <person name="Martinez-Romero E."/>
        </authorList>
    </citation>
    <scope>NUCLEOTIDE SEQUENCE [LARGE SCALE GENOMIC DNA]</scope>
    <source>
        <strain evidence="5 6">ITTG R7</strain>
        <plasmid evidence="6">pemeittgr7a</plasmid>
    </source>
</reference>
<dbReference type="InterPro" id="IPR029058">
    <property type="entry name" value="AB_hydrolase_fold"/>
</dbReference>
<keyword evidence="5" id="KW-0614">Plasmid</keyword>
<protein>
    <submittedName>
        <fullName evidence="5">Poly(3-hydroxybutyrate) depolymerase</fullName>
    </submittedName>
</protein>